<protein>
    <submittedName>
        <fullName evidence="1">Uncharacterized protein</fullName>
    </submittedName>
</protein>
<dbReference type="SUPFAM" id="SSF109854">
    <property type="entry name" value="DinB/YfiT-like putative metalloenzymes"/>
    <property type="match status" value="1"/>
</dbReference>
<dbReference type="InterPro" id="IPR017520">
    <property type="entry name" value="CHP03086"/>
</dbReference>
<dbReference type="NCBIfam" id="TIGR03083">
    <property type="entry name" value="maleylpyruvate isomerase family mycothiol-dependent enzyme"/>
    <property type="match status" value="1"/>
</dbReference>
<dbReference type="Pfam" id="PF11716">
    <property type="entry name" value="MDMPI_N"/>
    <property type="match status" value="1"/>
</dbReference>
<dbReference type="Proteomes" id="UP000204221">
    <property type="component" value="Chromosome"/>
</dbReference>
<accession>A0A221W3E7</accession>
<reference evidence="1 2" key="1">
    <citation type="submission" date="2017-07" db="EMBL/GenBank/DDBJ databases">
        <title>Complete genome sequence of Actinoalloteichus hoggarensis DSM 45943, type strain of Actinoalloteichus hoggarensis.</title>
        <authorList>
            <person name="Ruckert C."/>
            <person name="Nouioui I."/>
            <person name="Willmese J."/>
            <person name="van Wezel G."/>
            <person name="Klenk H.-P."/>
            <person name="Kalinowski J."/>
            <person name="Zotchev S.B."/>
        </authorList>
    </citation>
    <scope>NUCLEOTIDE SEQUENCE [LARGE SCALE GENOMIC DNA]</scope>
    <source>
        <strain evidence="1 2">DSM 45943</strain>
    </source>
</reference>
<dbReference type="Gene3D" id="1.20.120.450">
    <property type="entry name" value="dinb family like domain"/>
    <property type="match status" value="1"/>
</dbReference>
<gene>
    <name evidence="1" type="ORF">AHOG_13155</name>
</gene>
<sequence>MDLLDAHRRAMAEFDRRVRAVPMDRWEAATPCVEWTVHDLVNHLVVEQLWVPLLLDGATVAEVGDRFDGDQLGSDPVAAWSAAARVAEEAWREPGATEGMVHVSTGLIPAAEYGWQMVDDLTVHAWDLAVGIGVDGALDDDLVTAVYDDLRPQVEDWRGAGLFAPPQPAPEGASEQERLLAWLGRRV</sequence>
<dbReference type="GO" id="GO:0046872">
    <property type="term" value="F:metal ion binding"/>
    <property type="evidence" value="ECO:0007669"/>
    <property type="project" value="InterPro"/>
</dbReference>
<proteinExistence type="predicted"/>
<evidence type="ECO:0000313" key="1">
    <source>
        <dbReference type="EMBL" id="ASO20274.1"/>
    </source>
</evidence>
<dbReference type="InterPro" id="IPR024344">
    <property type="entry name" value="MDMPI_metal-binding"/>
</dbReference>
<dbReference type="EMBL" id="CP022521">
    <property type="protein sequence ID" value="ASO20274.1"/>
    <property type="molecule type" value="Genomic_DNA"/>
</dbReference>
<evidence type="ECO:0000313" key="2">
    <source>
        <dbReference type="Proteomes" id="UP000204221"/>
    </source>
</evidence>
<dbReference type="InterPro" id="IPR017517">
    <property type="entry name" value="Maleyloyr_isom"/>
</dbReference>
<organism evidence="1 2">
    <name type="scientific">Actinoalloteichus hoggarensis</name>
    <dbReference type="NCBI Taxonomy" id="1470176"/>
    <lineage>
        <taxon>Bacteria</taxon>
        <taxon>Bacillati</taxon>
        <taxon>Actinomycetota</taxon>
        <taxon>Actinomycetes</taxon>
        <taxon>Pseudonocardiales</taxon>
        <taxon>Pseudonocardiaceae</taxon>
        <taxon>Actinoalloteichus</taxon>
    </lineage>
</organism>
<keyword evidence="2" id="KW-1185">Reference proteome</keyword>
<dbReference type="NCBIfam" id="TIGR03086">
    <property type="entry name" value="TIGR03086 family metal-binding protein"/>
    <property type="match status" value="1"/>
</dbReference>
<name>A0A221W3E7_9PSEU</name>
<dbReference type="InterPro" id="IPR034660">
    <property type="entry name" value="DinB/YfiT-like"/>
</dbReference>
<dbReference type="OrthoDB" id="5185819at2"/>
<dbReference type="AlphaFoldDB" id="A0A221W3E7"/>
<dbReference type="RefSeq" id="WP_093941631.1">
    <property type="nucleotide sequence ID" value="NZ_CP022521.1"/>
</dbReference>
<dbReference type="KEGG" id="ahg:AHOG_13155"/>